<dbReference type="AlphaFoldDB" id="A0A2A6B9Q2"/>
<accession>A0A8R1UNX7</accession>
<name>A0A2A6B9Q2_PRIPA</name>
<reference evidence="1" key="2">
    <citation type="submission" date="2022-06" db="UniProtKB">
        <authorList>
            <consortium name="EnsemblMetazoa"/>
        </authorList>
    </citation>
    <scope>IDENTIFICATION</scope>
    <source>
        <strain evidence="1">PS312</strain>
    </source>
</reference>
<gene>
    <name evidence="1" type="primary">WBGene00273696</name>
</gene>
<keyword evidence="2" id="KW-1185">Reference proteome</keyword>
<organism evidence="1 2">
    <name type="scientific">Pristionchus pacificus</name>
    <name type="common">Parasitic nematode worm</name>
    <dbReference type="NCBI Taxonomy" id="54126"/>
    <lineage>
        <taxon>Eukaryota</taxon>
        <taxon>Metazoa</taxon>
        <taxon>Ecdysozoa</taxon>
        <taxon>Nematoda</taxon>
        <taxon>Chromadorea</taxon>
        <taxon>Rhabditida</taxon>
        <taxon>Rhabditina</taxon>
        <taxon>Diplogasteromorpha</taxon>
        <taxon>Diplogasteroidea</taxon>
        <taxon>Neodiplogasteridae</taxon>
        <taxon>Pristionchus</taxon>
    </lineage>
</organism>
<dbReference type="Proteomes" id="UP000005239">
    <property type="component" value="Unassembled WGS sequence"/>
</dbReference>
<dbReference type="EnsemblMetazoa" id="PPA35327.1">
    <property type="protein sequence ID" value="PPA35327.1"/>
    <property type="gene ID" value="WBGene00273696"/>
</dbReference>
<proteinExistence type="predicted"/>
<reference evidence="2" key="1">
    <citation type="journal article" date="2008" name="Nat. Genet.">
        <title>The Pristionchus pacificus genome provides a unique perspective on nematode lifestyle and parasitism.</title>
        <authorList>
            <person name="Dieterich C."/>
            <person name="Clifton S.W."/>
            <person name="Schuster L.N."/>
            <person name="Chinwalla A."/>
            <person name="Delehaunty K."/>
            <person name="Dinkelacker I."/>
            <person name="Fulton L."/>
            <person name="Fulton R."/>
            <person name="Godfrey J."/>
            <person name="Minx P."/>
            <person name="Mitreva M."/>
            <person name="Roeseler W."/>
            <person name="Tian H."/>
            <person name="Witte H."/>
            <person name="Yang S.P."/>
            <person name="Wilson R.K."/>
            <person name="Sommer R.J."/>
        </authorList>
    </citation>
    <scope>NUCLEOTIDE SEQUENCE [LARGE SCALE GENOMIC DNA]</scope>
    <source>
        <strain evidence="2">PS312</strain>
    </source>
</reference>
<evidence type="ECO:0000313" key="1">
    <source>
        <dbReference type="EnsemblMetazoa" id="PPA35327.1"/>
    </source>
</evidence>
<sequence>MASHDRLSLCVGRAAAVPSFPSGSSPRRALWPSQGRTPPRAL</sequence>
<evidence type="ECO:0000313" key="2">
    <source>
        <dbReference type="Proteomes" id="UP000005239"/>
    </source>
</evidence>
<accession>A0A2A6B9Q2</accession>
<protein>
    <submittedName>
        <fullName evidence="1">Uncharacterized protein</fullName>
    </submittedName>
</protein>